<dbReference type="Proteomes" id="UP000065641">
    <property type="component" value="Chromosome"/>
</dbReference>
<evidence type="ECO:0000313" key="1">
    <source>
        <dbReference type="EMBL" id="ALO44888.1"/>
    </source>
</evidence>
<dbReference type="EMBL" id="CP013189">
    <property type="protein sequence ID" value="ALO44888.1"/>
    <property type="molecule type" value="Genomic_DNA"/>
</dbReference>
<organism evidence="1 2">
    <name type="scientific">Pseudohongiella spirulinae</name>
    <dbReference type="NCBI Taxonomy" id="1249552"/>
    <lineage>
        <taxon>Bacteria</taxon>
        <taxon>Pseudomonadati</taxon>
        <taxon>Pseudomonadota</taxon>
        <taxon>Gammaproteobacteria</taxon>
        <taxon>Pseudomonadales</taxon>
        <taxon>Pseudohongiellaceae</taxon>
        <taxon>Pseudohongiella</taxon>
    </lineage>
</organism>
<evidence type="ECO:0000313" key="2">
    <source>
        <dbReference type="Proteomes" id="UP000065641"/>
    </source>
</evidence>
<proteinExistence type="predicted"/>
<protein>
    <submittedName>
        <fullName evidence="1">Uncharacterized protein</fullName>
    </submittedName>
</protein>
<gene>
    <name evidence="1" type="ORF">PS2015_194</name>
</gene>
<dbReference type="RefSeq" id="WP_058020409.1">
    <property type="nucleotide sequence ID" value="NZ_CP013189.1"/>
</dbReference>
<accession>A0A0S2K9G3</accession>
<name>A0A0S2K9G3_9GAMM</name>
<reference evidence="1 2" key="1">
    <citation type="submission" date="2015-11" db="EMBL/GenBank/DDBJ databases">
        <authorList>
            <person name="Zhang Y."/>
            <person name="Guo Z."/>
        </authorList>
    </citation>
    <scope>NUCLEOTIDE SEQUENCE [LARGE SCALE GENOMIC DNA]</scope>
    <source>
        <strain evidence="1 2">KCTC 32221</strain>
    </source>
</reference>
<dbReference type="STRING" id="1249552.PS2015_194"/>
<dbReference type="KEGG" id="pspi:PS2015_194"/>
<dbReference type="OrthoDB" id="9153320at2"/>
<sequence length="222" mass="24407">MEPFRIPDPLRNLRGAHPEAEAVLAAARSGGNSSCVALARLWLTEGIPYAFAECPAVFEVLRGWLATRLDVDPKEISLTGSARIGSSISPGKQGTKFSPNSDLDLFVVSETLFGKLRDEFNHWTYEFDGGIVKAANSREHAFWKDNAARGIGLLARGFIDQKMIPNLPNYPTVKSISQGMWLLTEKLRLTDGAPTPTHASIRCYRSWNHAIQQISLNLGSIA</sequence>
<dbReference type="AlphaFoldDB" id="A0A0S2K9G3"/>
<keyword evidence="2" id="KW-1185">Reference proteome</keyword>